<feature type="compositionally biased region" description="Basic and acidic residues" evidence="1">
    <location>
        <begin position="65"/>
        <end position="76"/>
    </location>
</feature>
<dbReference type="Pfam" id="PF21762">
    <property type="entry name" value="DEDDh_C"/>
    <property type="match status" value="1"/>
</dbReference>
<evidence type="ECO:0000259" key="2">
    <source>
        <dbReference type="Pfam" id="PF21762"/>
    </source>
</evidence>
<dbReference type="EMBL" id="JPKY01000001">
    <property type="protein sequence ID" value="KFH49062.1"/>
    <property type="molecule type" value="Genomic_DNA"/>
</dbReference>
<dbReference type="HOGENOM" id="CLU_016815_4_0_1"/>
<dbReference type="GO" id="GO:0003676">
    <property type="term" value="F:nucleic acid binding"/>
    <property type="evidence" value="ECO:0007669"/>
    <property type="project" value="InterPro"/>
</dbReference>
<dbReference type="STRING" id="857340.A0A086TI80"/>
<dbReference type="PANTHER" id="PTHR28083:SF1">
    <property type="entry name" value="GOOD FOR FULL DBP5 ACTIVITY PROTEIN 2"/>
    <property type="match status" value="1"/>
</dbReference>
<dbReference type="InterPro" id="IPR040151">
    <property type="entry name" value="Gfd2/YDR514C-like"/>
</dbReference>
<sequence length="502" mass="56573">MDATQRLEQLVDALCMGFSLTAELPEDDRPSFEELVPGHPLNSAINQLEQWQPQQQTTKPTEGPDAPRKFLTHDAGPRTCTQGAFDNSRFRPGEPLDGDAEFCPWVVVQKYPKNYVGNTNRPHVTPFFDNVLEGRAWDFFYLFDPTAPSQKPHLLVPTAQLQSFLDVINEKLGIALAIPGGVNSNRFFMRFGEGSTPRPRYLRRVHGERDLEGGWPHGSISDVQAFWSASQMCRDRWLEKLKYVSTAPRKDKEQEKRQRAAKRRADRRHMLDEAQTLLGLKQGRTVKGGKKGEDVIFFCVDIEALERPPNPVSEVGIAVLDSKDIRNIPPGACGRNWWPLIRAHHLRTHEYAGLVNRRFVAGCPDYFDFGTSTFPTRAQLPHAIWSILNTYIHASKDIVLVGHDTKQDIRYLASIGVDVTGTNSITRILDSQVMHQGWKDSDNGRGLEGVLADLGMASKNLHNAGNDAVFTLRAFIGVAIEEIRQQEAELKGEEYEPELWNA</sequence>
<feature type="region of interest" description="Disordered" evidence="1">
    <location>
        <begin position="51"/>
        <end position="91"/>
    </location>
</feature>
<organism evidence="3 4">
    <name type="scientific">Hapsidospora chrysogenum (strain ATCC 11550 / CBS 779.69 / DSM 880 / IAM 14645 / JCM 23072 / IMI 49137)</name>
    <name type="common">Acremonium chrysogenum</name>
    <dbReference type="NCBI Taxonomy" id="857340"/>
    <lineage>
        <taxon>Eukaryota</taxon>
        <taxon>Fungi</taxon>
        <taxon>Dikarya</taxon>
        <taxon>Ascomycota</taxon>
        <taxon>Pezizomycotina</taxon>
        <taxon>Sordariomycetes</taxon>
        <taxon>Hypocreomycetidae</taxon>
        <taxon>Hypocreales</taxon>
        <taxon>Bionectriaceae</taxon>
        <taxon>Hapsidospora</taxon>
    </lineage>
</organism>
<evidence type="ECO:0000313" key="3">
    <source>
        <dbReference type="EMBL" id="KFH49062.1"/>
    </source>
</evidence>
<dbReference type="OrthoDB" id="5953249at2759"/>
<feature type="domain" description="Gfd2/YDR514C-like C-terminal" evidence="2">
    <location>
        <begin position="296"/>
        <end position="477"/>
    </location>
</feature>
<comment type="caution">
    <text evidence="3">The sequence shown here is derived from an EMBL/GenBank/DDBJ whole genome shotgun (WGS) entry which is preliminary data.</text>
</comment>
<evidence type="ECO:0000256" key="1">
    <source>
        <dbReference type="SAM" id="MobiDB-lite"/>
    </source>
</evidence>
<dbReference type="AlphaFoldDB" id="A0A086TI80"/>
<dbReference type="GO" id="GO:0005634">
    <property type="term" value="C:nucleus"/>
    <property type="evidence" value="ECO:0007669"/>
    <property type="project" value="TreeGrafter"/>
</dbReference>
<dbReference type="PANTHER" id="PTHR28083">
    <property type="entry name" value="GOOD FOR FULL DBP5 ACTIVITY PROTEIN 2"/>
    <property type="match status" value="1"/>
</dbReference>
<dbReference type="Proteomes" id="UP000029964">
    <property type="component" value="Unassembled WGS sequence"/>
</dbReference>
<proteinExistence type="predicted"/>
<dbReference type="Gene3D" id="3.30.420.10">
    <property type="entry name" value="Ribonuclease H-like superfamily/Ribonuclease H"/>
    <property type="match status" value="1"/>
</dbReference>
<reference evidence="4" key="1">
    <citation type="journal article" date="2014" name="Genome Announc.">
        <title>Genome sequence and annotation of Acremonium chrysogenum, producer of the beta-lactam antibiotic cephalosporin C.</title>
        <authorList>
            <person name="Terfehr D."/>
            <person name="Dahlmann T.A."/>
            <person name="Specht T."/>
            <person name="Zadra I."/>
            <person name="Kuernsteiner H."/>
            <person name="Kueck U."/>
        </authorList>
    </citation>
    <scope>NUCLEOTIDE SEQUENCE [LARGE SCALE GENOMIC DNA]</scope>
    <source>
        <strain evidence="4">ATCC 11550 / CBS 779.69 / DSM 880 / IAM 14645 / JCM 23072 / IMI 49137</strain>
    </source>
</reference>
<dbReference type="InterPro" id="IPR036397">
    <property type="entry name" value="RNaseH_sf"/>
</dbReference>
<dbReference type="InterPro" id="IPR048519">
    <property type="entry name" value="Gfd2/YDR514C-like_C"/>
</dbReference>
<keyword evidence="4" id="KW-1185">Reference proteome</keyword>
<evidence type="ECO:0000313" key="4">
    <source>
        <dbReference type="Proteomes" id="UP000029964"/>
    </source>
</evidence>
<gene>
    <name evidence="3" type="ORF">ACRE_001230</name>
</gene>
<protein>
    <recommendedName>
        <fullName evidence="2">Gfd2/YDR514C-like C-terminal domain-containing protein</fullName>
    </recommendedName>
</protein>
<accession>A0A086TI80</accession>
<dbReference type="SUPFAM" id="SSF53098">
    <property type="entry name" value="Ribonuclease H-like"/>
    <property type="match status" value="1"/>
</dbReference>
<name>A0A086TI80_HAPC1</name>
<dbReference type="InterPro" id="IPR012337">
    <property type="entry name" value="RNaseH-like_sf"/>
</dbReference>